<dbReference type="GO" id="GO:0008270">
    <property type="term" value="F:zinc ion binding"/>
    <property type="evidence" value="ECO:0007669"/>
    <property type="project" value="InterPro"/>
</dbReference>
<dbReference type="PANTHER" id="PTHR47331">
    <property type="entry name" value="PHD-TYPE DOMAIN-CONTAINING PROTEIN"/>
    <property type="match status" value="1"/>
</dbReference>
<comment type="caution">
    <text evidence="3">The sequence shown here is derived from an EMBL/GenBank/DDBJ whole genome shotgun (WGS) entry which is preliminary data.</text>
</comment>
<feature type="domain" description="CCHC-type" evidence="2">
    <location>
        <begin position="437"/>
        <end position="453"/>
    </location>
</feature>
<feature type="compositionally biased region" description="Polar residues" evidence="1">
    <location>
        <begin position="475"/>
        <end position="494"/>
    </location>
</feature>
<accession>A0AAD4MSN2</accession>
<evidence type="ECO:0000313" key="4">
    <source>
        <dbReference type="Proteomes" id="UP001201812"/>
    </source>
</evidence>
<dbReference type="GO" id="GO:0003676">
    <property type="term" value="F:nucleic acid binding"/>
    <property type="evidence" value="ECO:0007669"/>
    <property type="project" value="InterPro"/>
</dbReference>
<feature type="compositionally biased region" description="Basic and acidic residues" evidence="1">
    <location>
        <begin position="380"/>
        <end position="389"/>
    </location>
</feature>
<dbReference type="Proteomes" id="UP001201812">
    <property type="component" value="Unassembled WGS sequence"/>
</dbReference>
<organism evidence="3 4">
    <name type="scientific">Ditylenchus destructor</name>
    <dbReference type="NCBI Taxonomy" id="166010"/>
    <lineage>
        <taxon>Eukaryota</taxon>
        <taxon>Metazoa</taxon>
        <taxon>Ecdysozoa</taxon>
        <taxon>Nematoda</taxon>
        <taxon>Chromadorea</taxon>
        <taxon>Rhabditida</taxon>
        <taxon>Tylenchina</taxon>
        <taxon>Tylenchomorpha</taxon>
        <taxon>Sphaerularioidea</taxon>
        <taxon>Anguinidae</taxon>
        <taxon>Anguininae</taxon>
        <taxon>Ditylenchus</taxon>
    </lineage>
</organism>
<evidence type="ECO:0000256" key="1">
    <source>
        <dbReference type="SAM" id="MobiDB-lite"/>
    </source>
</evidence>
<feature type="region of interest" description="Disordered" evidence="1">
    <location>
        <begin position="469"/>
        <end position="542"/>
    </location>
</feature>
<dbReference type="InterPro" id="IPR001878">
    <property type="entry name" value="Znf_CCHC"/>
</dbReference>
<name>A0AAD4MSN2_9BILA</name>
<gene>
    <name evidence="3" type="ORF">DdX_16978</name>
</gene>
<feature type="compositionally biased region" description="Polar residues" evidence="1">
    <location>
        <begin position="502"/>
        <end position="515"/>
    </location>
</feature>
<feature type="compositionally biased region" description="Basic and acidic residues" evidence="1">
    <location>
        <begin position="1033"/>
        <end position="1043"/>
    </location>
</feature>
<evidence type="ECO:0000259" key="2">
    <source>
        <dbReference type="SMART" id="SM00343"/>
    </source>
</evidence>
<dbReference type="EMBL" id="JAKKPZ010000160">
    <property type="protein sequence ID" value="KAI1699994.1"/>
    <property type="molecule type" value="Genomic_DNA"/>
</dbReference>
<dbReference type="AlphaFoldDB" id="A0AAD4MSN2"/>
<feature type="region of interest" description="Disordered" evidence="1">
    <location>
        <begin position="843"/>
        <end position="874"/>
    </location>
</feature>
<dbReference type="Pfam" id="PF03564">
    <property type="entry name" value="DUF1759"/>
    <property type="match status" value="1"/>
</dbReference>
<protein>
    <submittedName>
        <fullName evidence="3">Gag protein</fullName>
    </submittedName>
</protein>
<feature type="region of interest" description="Disordered" evidence="1">
    <location>
        <begin position="378"/>
        <end position="400"/>
    </location>
</feature>
<evidence type="ECO:0000313" key="3">
    <source>
        <dbReference type="EMBL" id="KAI1699994.1"/>
    </source>
</evidence>
<dbReference type="InterPro" id="IPR005312">
    <property type="entry name" value="DUF1759"/>
</dbReference>
<sequence>MSAPFKRQIEGLHDQLSAYLINATLLLQKDPQAQGENALSKEEFLLNAEQLLGHISGTVAEIMTCNHEWVRFIHTRSTAELKNQNEEYDNFVIGEEPNQKHFMNLVNEAKAAIRTIEAAIKLNKLRNQDIGVNQPAAEVNQNQENPQNMAVNQTFPADNQIQALNPAQAQPVQHNEFSTIQLPRMKPPTFDGNPIQWPAFWDIFEASVHNKQISGAEKLSYLLTSLYGEAKQGVSGYQISNDNYPIIVDLLKRRYGNKQAIAESLQAELIALPKAGENVHALKNLSESIERICRQLSAMQISVDHPIIATTIKTKLPYKVITTLVEKEKASGQKWNATQIRQELQDIIAKQERFNQARNHRNDREKVSRNIQFEYQSHQNQERHREQQHAHPLTMSSPKTNPKTKCHFCNTELHWSEQCRAVTSQEERKKKLTEQKRCFLCLSDKHAIRQCQSNKNCWHCKGRHNSAICSKRSPDSSNSRQISSGNQAQHTKNISGAYEKSSPGSCQISSGNQDSQPEKHTANPISAEENHSEVVSSTAQIENKRNSAKQNLLLAKDTTEISPNHLHKSANTLNFSDNDPQLNLITCENAKELNCKKNLESNINVYGPNQRCTQINSRVYQILIRLIDDSRKQIGGANKLTTGFKIAPVLNSTNPEWHTKFANLARNVKEPDKAIFEGIFLPFLCAITISHHLKKCYSKLTKEREQNTYVDNALMGAKTSEEPKMKCTEPEEIYSEEVKTNLEEHNLEATSQSGPTQVSSDKQKANVLCYSRSTDKDQQTIRILPKEVFTHKRASNLFGIGLTVAICAIYFAMKTAINMIKHIFSCRKSTVYGSFKSAYKRNKTKKKKRKQHLVKRNLLTQEQSDEEGNTLNKEPKLRSGLKTCKISITSAVGRMAYIAINANWTLSNFVPISQQCANVVPINSMPYTQSNEPNSKTNIEGNSIVRSSNLNNIKRGELFATEPKVAVSSFHFSCIFQAKASSLEMELQRKNIKHSPTPFNQATIDKKHKQAEKETHKTKEYHGSYKPYGTRSPHPDPSTRSKDFVSNRVKQLDNQWIHGGPIELEHYAETVLPTQRKPPRKKVKISLVFGNQINSKFLSRAETLHTMTISCPINIARRRRRRASPVVGRGAPDLLPWNVRELRTYTPEQPLLPNSPV</sequence>
<feature type="compositionally biased region" description="Basic residues" evidence="1">
    <location>
        <begin position="843"/>
        <end position="855"/>
    </location>
</feature>
<proteinExistence type="predicted"/>
<feature type="compositionally biased region" description="Basic and acidic residues" evidence="1">
    <location>
        <begin position="1011"/>
        <end position="1023"/>
    </location>
</feature>
<feature type="region of interest" description="Disordered" evidence="1">
    <location>
        <begin position="1009"/>
        <end position="1043"/>
    </location>
</feature>
<dbReference type="SMART" id="SM00343">
    <property type="entry name" value="ZnF_C2HC"/>
    <property type="match status" value="2"/>
</dbReference>
<feature type="domain" description="CCHC-type" evidence="2">
    <location>
        <begin position="405"/>
        <end position="421"/>
    </location>
</feature>
<keyword evidence="4" id="KW-1185">Reference proteome</keyword>
<reference evidence="3" key="1">
    <citation type="submission" date="2022-01" db="EMBL/GenBank/DDBJ databases">
        <title>Genome Sequence Resource for Two Populations of Ditylenchus destructor, the Migratory Endoparasitic Phytonematode.</title>
        <authorList>
            <person name="Zhang H."/>
            <person name="Lin R."/>
            <person name="Xie B."/>
        </authorList>
    </citation>
    <scope>NUCLEOTIDE SEQUENCE</scope>
    <source>
        <strain evidence="3">BazhouSP</strain>
    </source>
</reference>